<reference evidence="7 8" key="1">
    <citation type="submission" date="2015-12" db="EMBL/GenBank/DDBJ databases">
        <title>Complete genome of Lacimicrobium alkaliphilum KCTC 32984.</title>
        <authorList>
            <person name="Kim S.-G."/>
            <person name="Lee Y.-J."/>
        </authorList>
    </citation>
    <scope>NUCLEOTIDE SEQUENCE [LARGE SCALE GENOMIC DNA]</scope>
    <source>
        <strain evidence="7 8">YelD216</strain>
    </source>
</reference>
<dbReference type="InterPro" id="IPR036719">
    <property type="entry name" value="Neuro-gated_channel_TM_sf"/>
</dbReference>
<keyword evidence="3 5" id="KW-1133">Transmembrane helix</keyword>
<evidence type="ECO:0000313" key="8">
    <source>
        <dbReference type="Proteomes" id="UP000068447"/>
    </source>
</evidence>
<proteinExistence type="predicted"/>
<organism evidence="7 8">
    <name type="scientific">Lacimicrobium alkaliphilum</name>
    <dbReference type="NCBI Taxonomy" id="1526571"/>
    <lineage>
        <taxon>Bacteria</taxon>
        <taxon>Pseudomonadati</taxon>
        <taxon>Pseudomonadota</taxon>
        <taxon>Gammaproteobacteria</taxon>
        <taxon>Alteromonadales</taxon>
        <taxon>Alteromonadaceae</taxon>
        <taxon>Lacimicrobium</taxon>
    </lineage>
</organism>
<evidence type="ECO:0000256" key="1">
    <source>
        <dbReference type="ARBA" id="ARBA00004141"/>
    </source>
</evidence>
<name>A0A0U3ALS7_9ALTE</name>
<dbReference type="Proteomes" id="UP000068447">
    <property type="component" value="Chromosome"/>
</dbReference>
<dbReference type="InterPro" id="IPR006977">
    <property type="entry name" value="Yip1_dom"/>
</dbReference>
<feature type="transmembrane region" description="Helical" evidence="5">
    <location>
        <begin position="31"/>
        <end position="51"/>
    </location>
</feature>
<dbReference type="Pfam" id="PF04893">
    <property type="entry name" value="Yip1"/>
    <property type="match status" value="1"/>
</dbReference>
<keyword evidence="2 5" id="KW-0812">Transmembrane</keyword>
<sequence>MREITNPLQACLDVLIRPNPVFARLATANNWSWVPFVLLVVISILPAYAYFSSVDMDWYQELIINQTMANVSPAEQDAARSGMTRENMIALTLMFAALGMIIVNAVLALYLNLITRMDPEQVHSFGDWYGMTWWVNMPNIIGAALSLLVISLSSTNQLPPESLNVTSLAYWLDVPMSSDWFSLLQSVRVESFWTIYLLAAGISQWTQIKSNTTWLIAALPYGIVWGIWTLAAAI</sequence>
<gene>
    <name evidence="7" type="ORF">AT746_12050</name>
</gene>
<feature type="transmembrane region" description="Helical" evidence="5">
    <location>
        <begin position="89"/>
        <end position="111"/>
    </location>
</feature>
<protein>
    <recommendedName>
        <fullName evidence="6">Yip1 domain-containing protein</fullName>
    </recommendedName>
</protein>
<dbReference type="AlphaFoldDB" id="A0A0U3ALS7"/>
<evidence type="ECO:0000256" key="3">
    <source>
        <dbReference type="ARBA" id="ARBA00022989"/>
    </source>
</evidence>
<dbReference type="RefSeq" id="WP_062480643.1">
    <property type="nucleotide sequence ID" value="NZ_CP013650.1"/>
</dbReference>
<accession>A0A0U3ALS7</accession>
<evidence type="ECO:0000256" key="2">
    <source>
        <dbReference type="ARBA" id="ARBA00022692"/>
    </source>
</evidence>
<dbReference type="SUPFAM" id="SSF90112">
    <property type="entry name" value="Neurotransmitter-gated ion-channel transmembrane pore"/>
    <property type="match status" value="1"/>
</dbReference>
<feature type="transmembrane region" description="Helical" evidence="5">
    <location>
        <begin position="214"/>
        <end position="233"/>
    </location>
</feature>
<feature type="transmembrane region" description="Helical" evidence="5">
    <location>
        <begin position="131"/>
        <end position="152"/>
    </location>
</feature>
<dbReference type="GO" id="GO:0006811">
    <property type="term" value="P:monoatomic ion transport"/>
    <property type="evidence" value="ECO:0007669"/>
    <property type="project" value="InterPro"/>
</dbReference>
<dbReference type="STRING" id="1526571.AT746_12050"/>
<keyword evidence="4 5" id="KW-0472">Membrane</keyword>
<dbReference type="GO" id="GO:0016020">
    <property type="term" value="C:membrane"/>
    <property type="evidence" value="ECO:0007669"/>
    <property type="project" value="UniProtKB-SubCell"/>
</dbReference>
<evidence type="ECO:0000256" key="4">
    <source>
        <dbReference type="ARBA" id="ARBA00023136"/>
    </source>
</evidence>
<comment type="subcellular location">
    <subcellularLocation>
        <location evidence="1">Membrane</location>
        <topology evidence="1">Multi-pass membrane protein</topology>
    </subcellularLocation>
</comment>
<dbReference type="OrthoDB" id="6272224at2"/>
<dbReference type="EMBL" id="CP013650">
    <property type="protein sequence ID" value="ALS98930.1"/>
    <property type="molecule type" value="Genomic_DNA"/>
</dbReference>
<evidence type="ECO:0000313" key="7">
    <source>
        <dbReference type="EMBL" id="ALS98930.1"/>
    </source>
</evidence>
<evidence type="ECO:0000256" key="5">
    <source>
        <dbReference type="SAM" id="Phobius"/>
    </source>
</evidence>
<dbReference type="KEGG" id="lal:AT746_12050"/>
<keyword evidence="8" id="KW-1185">Reference proteome</keyword>
<evidence type="ECO:0000259" key="6">
    <source>
        <dbReference type="Pfam" id="PF04893"/>
    </source>
</evidence>
<feature type="domain" description="Yip1" evidence="6">
    <location>
        <begin position="13"/>
        <end position="230"/>
    </location>
</feature>